<dbReference type="InterPro" id="IPR043130">
    <property type="entry name" value="CDP-OH_PTrfase_TM_dom"/>
</dbReference>
<accession>A0A0D2MY30</accession>
<keyword evidence="15 16" id="KW-1208">Phospholipid metabolism</keyword>
<dbReference type="InterPro" id="IPR014387">
    <property type="entry name" value="CDP_diag_ino_3_P_euk"/>
</dbReference>
<feature type="transmembrane region" description="Helical" evidence="18">
    <location>
        <begin position="72"/>
        <end position="93"/>
    </location>
</feature>
<dbReference type="STRING" id="145388.A0A0D2MY30"/>
<evidence type="ECO:0000256" key="1">
    <source>
        <dbReference type="ARBA" id="ARBA00001936"/>
    </source>
</evidence>
<comment type="cofactor">
    <cofactor evidence="1">
        <name>Mn(2+)</name>
        <dbReference type="ChEBI" id="CHEBI:29035"/>
    </cofactor>
</comment>
<dbReference type="PIRSF" id="PIRSF000848">
    <property type="entry name" value="CDP_diag_ino_3_P"/>
    <property type="match status" value="1"/>
</dbReference>
<comment type="catalytic activity">
    <reaction evidence="16">
        <text>a CDP-1,2-diacyl-sn-glycerol + myo-inositol = a 1,2-diacyl-sn-glycero-3-phospho-(1D-myo-inositol) + CMP + H(+)</text>
        <dbReference type="Rhea" id="RHEA:11580"/>
        <dbReference type="ChEBI" id="CHEBI:15378"/>
        <dbReference type="ChEBI" id="CHEBI:17268"/>
        <dbReference type="ChEBI" id="CHEBI:57880"/>
        <dbReference type="ChEBI" id="CHEBI:58332"/>
        <dbReference type="ChEBI" id="CHEBI:60377"/>
        <dbReference type="EC" id="2.7.8.11"/>
    </reaction>
</comment>
<dbReference type="Gene3D" id="1.20.120.1760">
    <property type="match status" value="1"/>
</dbReference>
<keyword evidence="20" id="KW-1185">Reference proteome</keyword>
<comment type="cofactor">
    <cofactor evidence="2">
        <name>Mg(2+)</name>
        <dbReference type="ChEBI" id="CHEBI:18420"/>
    </cofactor>
</comment>
<dbReference type="EMBL" id="KK100534">
    <property type="protein sequence ID" value="KIZ05252.1"/>
    <property type="molecule type" value="Genomic_DNA"/>
</dbReference>
<evidence type="ECO:0000256" key="12">
    <source>
        <dbReference type="ARBA" id="ARBA00023098"/>
    </source>
</evidence>
<keyword evidence="11 18" id="KW-1133">Transmembrane helix</keyword>
<evidence type="ECO:0000256" key="5">
    <source>
        <dbReference type="ARBA" id="ARBA00013212"/>
    </source>
</evidence>
<dbReference type="KEGG" id="mng:MNEG_2701"/>
<name>A0A0D2MY30_9CHLO</name>
<dbReference type="GO" id="GO:0005794">
    <property type="term" value="C:Golgi apparatus"/>
    <property type="evidence" value="ECO:0007669"/>
    <property type="project" value="TreeGrafter"/>
</dbReference>
<evidence type="ECO:0000256" key="17">
    <source>
        <dbReference type="RuleBase" id="RU003750"/>
    </source>
</evidence>
<evidence type="ECO:0000313" key="19">
    <source>
        <dbReference type="EMBL" id="KIZ05252.1"/>
    </source>
</evidence>
<evidence type="ECO:0000256" key="14">
    <source>
        <dbReference type="ARBA" id="ARBA00023209"/>
    </source>
</evidence>
<evidence type="ECO:0000256" key="18">
    <source>
        <dbReference type="SAM" id="Phobius"/>
    </source>
</evidence>
<evidence type="ECO:0000256" key="10">
    <source>
        <dbReference type="ARBA" id="ARBA00022842"/>
    </source>
</evidence>
<feature type="transmembrane region" description="Helical" evidence="18">
    <location>
        <begin position="12"/>
        <end position="35"/>
    </location>
</feature>
<dbReference type="Pfam" id="PF01066">
    <property type="entry name" value="CDP-OH_P_transf"/>
    <property type="match status" value="1"/>
</dbReference>
<dbReference type="EC" id="2.7.8.11" evidence="5 16"/>
<dbReference type="GO" id="GO:0016020">
    <property type="term" value="C:membrane"/>
    <property type="evidence" value="ECO:0007669"/>
    <property type="project" value="UniProtKB-SubCell"/>
</dbReference>
<feature type="transmembrane region" description="Helical" evidence="18">
    <location>
        <begin position="131"/>
        <end position="152"/>
    </location>
</feature>
<keyword evidence="14 16" id="KW-0594">Phospholipid biosynthesis</keyword>
<evidence type="ECO:0000256" key="9">
    <source>
        <dbReference type="ARBA" id="ARBA00022723"/>
    </source>
</evidence>
<dbReference type="AlphaFoldDB" id="A0A0D2MY30"/>
<dbReference type="PANTHER" id="PTHR15362">
    <property type="entry name" value="PHOSPHATIDYLINOSITOL SYNTHASE"/>
    <property type="match status" value="1"/>
</dbReference>
<dbReference type="OrthoDB" id="10251079at2759"/>
<evidence type="ECO:0000256" key="13">
    <source>
        <dbReference type="ARBA" id="ARBA00023136"/>
    </source>
</evidence>
<evidence type="ECO:0000256" key="16">
    <source>
        <dbReference type="PIRNR" id="PIRNR000848"/>
    </source>
</evidence>
<evidence type="ECO:0000256" key="11">
    <source>
        <dbReference type="ARBA" id="ARBA00022989"/>
    </source>
</evidence>
<evidence type="ECO:0000256" key="3">
    <source>
        <dbReference type="ARBA" id="ARBA00004141"/>
    </source>
</evidence>
<keyword evidence="9" id="KW-0479">Metal-binding</keyword>
<evidence type="ECO:0000256" key="7">
    <source>
        <dbReference type="ARBA" id="ARBA00022679"/>
    </source>
</evidence>
<dbReference type="Proteomes" id="UP000054498">
    <property type="component" value="Unassembled WGS sequence"/>
</dbReference>
<dbReference type="PANTHER" id="PTHR15362:SF4">
    <property type="entry name" value="CDP-DIACYLGLYCEROL--INOSITOL 3-PHOSPHATIDYLTRANSFERASE"/>
    <property type="match status" value="1"/>
</dbReference>
<comment type="similarity">
    <text evidence="4 16 17">Belongs to the CDP-alcohol phosphatidyltransferase class-I family.</text>
</comment>
<keyword evidence="7 16" id="KW-0808">Transferase</keyword>
<evidence type="ECO:0000256" key="2">
    <source>
        <dbReference type="ARBA" id="ARBA00001946"/>
    </source>
</evidence>
<evidence type="ECO:0000256" key="6">
    <source>
        <dbReference type="ARBA" id="ARBA00022516"/>
    </source>
</evidence>
<sequence>MDTTRRAGYARIAATLYSFHIAFKHPIACVALYFFGFVCDELDGRAARTFGQSSTLGALLDMVTDRVATTGLLAILCAFYPEGSLLFLVLLMLDISSHWFQMYSTMLAGSSTHKDVRSRSMMVRFYYSNRLFMGFCCICCEVAYLCLYMLAWPRFQALGLIRVSPALLQRIPQQLVVALPPLAALQRLGGVPAVAVLGLLSLPGVATKQTCNWLQLRNAAAGLVEYDLKAMGPQPAATKKGS</sequence>
<dbReference type="InterPro" id="IPR000462">
    <property type="entry name" value="CDP-OH_P_trans"/>
</dbReference>
<dbReference type="GO" id="GO:0003881">
    <property type="term" value="F:CDP-diacylglycerol-inositol 3-phosphatidyltransferase activity"/>
    <property type="evidence" value="ECO:0007669"/>
    <property type="project" value="UniProtKB-UniRule"/>
</dbReference>
<dbReference type="GO" id="GO:0006661">
    <property type="term" value="P:phosphatidylinositol biosynthetic process"/>
    <property type="evidence" value="ECO:0007669"/>
    <property type="project" value="TreeGrafter"/>
</dbReference>
<proteinExistence type="inferred from homology"/>
<dbReference type="InterPro" id="IPR048254">
    <property type="entry name" value="CDP_ALCOHOL_P_TRANSF_CS"/>
</dbReference>
<gene>
    <name evidence="19" type="ORF">MNEG_2701</name>
</gene>
<evidence type="ECO:0000256" key="4">
    <source>
        <dbReference type="ARBA" id="ARBA00010441"/>
    </source>
</evidence>
<keyword evidence="13 16" id="KW-0472">Membrane</keyword>
<reference evidence="19 20" key="1">
    <citation type="journal article" date="2013" name="BMC Genomics">
        <title>Reconstruction of the lipid metabolism for the microalga Monoraphidium neglectum from its genome sequence reveals characteristics suitable for biofuel production.</title>
        <authorList>
            <person name="Bogen C."/>
            <person name="Al-Dilaimi A."/>
            <person name="Albersmeier A."/>
            <person name="Wichmann J."/>
            <person name="Grundmann M."/>
            <person name="Rupp O."/>
            <person name="Lauersen K.J."/>
            <person name="Blifernez-Klassen O."/>
            <person name="Kalinowski J."/>
            <person name="Goesmann A."/>
            <person name="Mussgnug J.H."/>
            <person name="Kruse O."/>
        </authorList>
    </citation>
    <scope>NUCLEOTIDE SEQUENCE [LARGE SCALE GENOMIC DNA]</scope>
    <source>
        <strain evidence="19 20">SAG 48.87</strain>
    </source>
</reference>
<keyword evidence="6 16" id="KW-0444">Lipid biosynthesis</keyword>
<dbReference type="RefSeq" id="XP_013904271.1">
    <property type="nucleotide sequence ID" value="XM_014048817.1"/>
</dbReference>
<dbReference type="GO" id="GO:0046872">
    <property type="term" value="F:metal ion binding"/>
    <property type="evidence" value="ECO:0007669"/>
    <property type="project" value="UniProtKB-KW"/>
</dbReference>
<keyword evidence="8 18" id="KW-0812">Transmembrane</keyword>
<comment type="subcellular location">
    <subcellularLocation>
        <location evidence="3">Membrane</location>
        <topology evidence="3">Multi-pass membrane protein</topology>
    </subcellularLocation>
</comment>
<dbReference type="PROSITE" id="PS00379">
    <property type="entry name" value="CDP_ALCOHOL_P_TRANSF"/>
    <property type="match status" value="1"/>
</dbReference>
<dbReference type="GeneID" id="25735579"/>
<keyword evidence="12 16" id="KW-0443">Lipid metabolism</keyword>
<evidence type="ECO:0000313" key="20">
    <source>
        <dbReference type="Proteomes" id="UP000054498"/>
    </source>
</evidence>
<keyword evidence="10" id="KW-0460">Magnesium</keyword>
<organism evidence="19 20">
    <name type="scientific">Monoraphidium neglectum</name>
    <dbReference type="NCBI Taxonomy" id="145388"/>
    <lineage>
        <taxon>Eukaryota</taxon>
        <taxon>Viridiplantae</taxon>
        <taxon>Chlorophyta</taxon>
        <taxon>core chlorophytes</taxon>
        <taxon>Chlorophyceae</taxon>
        <taxon>CS clade</taxon>
        <taxon>Sphaeropleales</taxon>
        <taxon>Selenastraceae</taxon>
        <taxon>Monoraphidium</taxon>
    </lineage>
</organism>
<evidence type="ECO:0000256" key="8">
    <source>
        <dbReference type="ARBA" id="ARBA00022692"/>
    </source>
</evidence>
<evidence type="ECO:0000256" key="15">
    <source>
        <dbReference type="ARBA" id="ARBA00023264"/>
    </source>
</evidence>
<protein>
    <recommendedName>
        <fullName evidence="5 16">CDP-diacylglycerol--inositol 3-phosphatidyltransferase</fullName>
        <ecNumber evidence="5 16">2.7.8.11</ecNumber>
    </recommendedName>
</protein>